<feature type="transmembrane region" description="Helical" evidence="7">
    <location>
        <begin position="126"/>
        <end position="152"/>
    </location>
</feature>
<evidence type="ECO:0000256" key="5">
    <source>
        <dbReference type="ARBA" id="ARBA00023136"/>
    </source>
</evidence>
<reference evidence="9 10" key="1">
    <citation type="journal article" date="2011" name="Proc. Natl. Acad. Sci. U.S.A.">
        <title>Genome and transcriptome analyses of the mountain pine beetle-fungal symbiont Grosmannia clavigera, a lodgepole pine pathogen.</title>
        <authorList>
            <person name="DiGuistini S."/>
            <person name="Wang Y."/>
            <person name="Liao N.Y."/>
            <person name="Taylor G."/>
            <person name="Tanguay P."/>
            <person name="Feau N."/>
            <person name="Henrissat B."/>
            <person name="Chan S.K."/>
            <person name="Hesse-Orce U."/>
            <person name="Alamouti S.M."/>
            <person name="Tsui C.K.M."/>
            <person name="Docking R.T."/>
            <person name="Levasseur A."/>
            <person name="Haridas S."/>
            <person name="Robertson G."/>
            <person name="Birol I."/>
            <person name="Holt R.A."/>
            <person name="Marra M.A."/>
            <person name="Hamelin R.C."/>
            <person name="Hirst M."/>
            <person name="Jones S.J.M."/>
            <person name="Bohlmann J."/>
            <person name="Breuil C."/>
        </authorList>
    </citation>
    <scope>NUCLEOTIDE SEQUENCE [LARGE SCALE GENOMIC DNA]</scope>
    <source>
        <strain evidence="10">kw1407 / UAMH 11150</strain>
    </source>
</reference>
<gene>
    <name evidence="9" type="ORF">CMQ_1129</name>
</gene>
<keyword evidence="4 7" id="KW-1133">Transmembrane helix</keyword>
<evidence type="ECO:0000313" key="9">
    <source>
        <dbReference type="EMBL" id="EFX04201.1"/>
    </source>
</evidence>
<feature type="domain" description="Major facilitator superfamily (MFS) profile" evidence="8">
    <location>
        <begin position="61"/>
        <end position="531"/>
    </location>
</feature>
<evidence type="ECO:0000256" key="3">
    <source>
        <dbReference type="ARBA" id="ARBA00022692"/>
    </source>
</evidence>
<dbReference type="InterPro" id="IPR020846">
    <property type="entry name" value="MFS_dom"/>
</dbReference>
<evidence type="ECO:0000256" key="2">
    <source>
        <dbReference type="ARBA" id="ARBA00022448"/>
    </source>
</evidence>
<dbReference type="Gene3D" id="1.20.1250.20">
    <property type="entry name" value="MFS general substrate transporter like domains"/>
    <property type="match status" value="2"/>
</dbReference>
<keyword evidence="10" id="KW-1185">Reference proteome</keyword>
<dbReference type="HOGENOM" id="CLU_000960_22_1_1"/>
<proteinExistence type="predicted"/>
<dbReference type="GO" id="GO:0005886">
    <property type="term" value="C:plasma membrane"/>
    <property type="evidence" value="ECO:0007669"/>
    <property type="project" value="TreeGrafter"/>
</dbReference>
<dbReference type="SUPFAM" id="SSF103473">
    <property type="entry name" value="MFS general substrate transporter"/>
    <property type="match status" value="1"/>
</dbReference>
<dbReference type="PANTHER" id="PTHR23501">
    <property type="entry name" value="MAJOR FACILITATOR SUPERFAMILY"/>
    <property type="match status" value="1"/>
</dbReference>
<feature type="compositionally biased region" description="Polar residues" evidence="6">
    <location>
        <begin position="610"/>
        <end position="627"/>
    </location>
</feature>
<evidence type="ECO:0000259" key="8">
    <source>
        <dbReference type="PROSITE" id="PS50850"/>
    </source>
</evidence>
<comment type="subcellular location">
    <subcellularLocation>
        <location evidence="1">Membrane</location>
        <topology evidence="1">Multi-pass membrane protein</topology>
    </subcellularLocation>
</comment>
<feature type="compositionally biased region" description="Basic and acidic residues" evidence="6">
    <location>
        <begin position="652"/>
        <end position="661"/>
    </location>
</feature>
<keyword evidence="5 7" id="KW-0472">Membrane</keyword>
<dbReference type="PANTHER" id="PTHR23501:SF201">
    <property type="entry name" value="MFS AFLATOXIN EFFLUX PUMP"/>
    <property type="match status" value="1"/>
</dbReference>
<accession>F0XFK7</accession>
<dbReference type="InterPro" id="IPR011701">
    <property type="entry name" value="MFS"/>
</dbReference>
<feature type="transmembrane region" description="Helical" evidence="7">
    <location>
        <begin position="198"/>
        <end position="219"/>
    </location>
</feature>
<feature type="region of interest" description="Disordered" evidence="6">
    <location>
        <begin position="1"/>
        <end position="48"/>
    </location>
</feature>
<dbReference type="FunFam" id="1.20.1250.20:FF:000196">
    <property type="entry name" value="MFS toxin efflux pump (AflT)"/>
    <property type="match status" value="1"/>
</dbReference>
<dbReference type="AlphaFoldDB" id="F0XFK7"/>
<evidence type="ECO:0000256" key="1">
    <source>
        <dbReference type="ARBA" id="ARBA00004141"/>
    </source>
</evidence>
<keyword evidence="3 7" id="KW-0812">Transmembrane</keyword>
<evidence type="ECO:0000256" key="4">
    <source>
        <dbReference type="ARBA" id="ARBA00022989"/>
    </source>
</evidence>
<organism evidence="10">
    <name type="scientific">Grosmannia clavigera (strain kw1407 / UAMH 11150)</name>
    <name type="common">Blue stain fungus</name>
    <name type="synonym">Graphiocladiella clavigera</name>
    <dbReference type="NCBI Taxonomy" id="655863"/>
    <lineage>
        <taxon>Eukaryota</taxon>
        <taxon>Fungi</taxon>
        <taxon>Dikarya</taxon>
        <taxon>Ascomycota</taxon>
        <taxon>Pezizomycotina</taxon>
        <taxon>Sordariomycetes</taxon>
        <taxon>Sordariomycetidae</taxon>
        <taxon>Ophiostomatales</taxon>
        <taxon>Ophiostomataceae</taxon>
        <taxon>Leptographium</taxon>
    </lineage>
</organism>
<feature type="transmembrane region" description="Helical" evidence="7">
    <location>
        <begin position="311"/>
        <end position="332"/>
    </location>
</feature>
<dbReference type="InterPro" id="IPR036259">
    <property type="entry name" value="MFS_trans_sf"/>
</dbReference>
<evidence type="ECO:0000256" key="6">
    <source>
        <dbReference type="SAM" id="MobiDB-lite"/>
    </source>
</evidence>
<dbReference type="FunCoup" id="F0XFK7">
    <property type="interactions" value="23"/>
</dbReference>
<feature type="compositionally biased region" description="Basic and acidic residues" evidence="6">
    <location>
        <begin position="16"/>
        <end position="34"/>
    </location>
</feature>
<dbReference type="PROSITE" id="PS50850">
    <property type="entry name" value="MFS"/>
    <property type="match status" value="1"/>
</dbReference>
<name>F0XFK7_GROCL</name>
<feature type="transmembrane region" description="Helical" evidence="7">
    <location>
        <begin position="401"/>
        <end position="419"/>
    </location>
</feature>
<feature type="compositionally biased region" description="Low complexity" evidence="6">
    <location>
        <begin position="672"/>
        <end position="685"/>
    </location>
</feature>
<feature type="region of interest" description="Disordered" evidence="6">
    <location>
        <begin position="535"/>
        <end position="556"/>
    </location>
</feature>
<dbReference type="CDD" id="cd17502">
    <property type="entry name" value="MFS_Azr1_MDR_like"/>
    <property type="match status" value="1"/>
</dbReference>
<feature type="transmembrane region" description="Helical" evidence="7">
    <location>
        <begin position="270"/>
        <end position="291"/>
    </location>
</feature>
<dbReference type="eggNOG" id="KOG0254">
    <property type="taxonomic scope" value="Eukaryota"/>
</dbReference>
<sequence length="691" mass="74234">MGAKGPSPSDVSLTTDVKRPEPDQTLREPADAEKLAPVATEQNGPPPNDLFQPKSIKFWMILLCNFLALFLVALDRTIVATAVPQISDDFNSLGDIGWFASAYMLTTSASQLLFGRIYRFYPMKWTFLTCVVVFEIGSAICGAAPGSTVFIVGRAIAGVASAGIFSGCMGLFGMVFGIASVVGPLVGGAFTSSVTWRWCFYINLPIGGFTLLFMCFFWNPPAQTYLPAPLWTHVKRLDPLGTLFFLPGIVCLLLALQWGGSKYAWSSWRVIPLFLLFGALMLAFTVVQIMLPETATLPGRVITQRSVLAGASFTFFLSASMLTLVYFIPLWFQTTKNATALESGIDTIPLVLSLVVSSIMSGIATQKIGYYVPSMLLAPCIMSVGQGLMSTFTPSTRSSHWIAFEFISGFGLGLGMQIGNLAAQTVLPPADIPTGVAIMFFVQQLGGSIFTSVGETILSNLLVSKLGGIPGLDMASIVNGGATEIAKVVPAEYLPAVVEAYNYATTRIFLMGMGLAFCALISGFFMEWRSIKKPPGSLGGPPTGPSKNPAEKSSGVLKSLQIPSAPDLPAKLRRLQPETSDTKLIAPPPAYSRSDLSVVARSSILSQATAVGSDCPTPTKTLRDSSYSPSVVGGGPPVSLQIIRVRLQEEEKLRQARRESEPGFESPRRNSARLSRTLRRSSSSTERYTFA</sequence>
<evidence type="ECO:0000256" key="7">
    <source>
        <dbReference type="SAM" id="Phobius"/>
    </source>
</evidence>
<dbReference type="GO" id="GO:0022857">
    <property type="term" value="F:transmembrane transporter activity"/>
    <property type="evidence" value="ECO:0007669"/>
    <property type="project" value="InterPro"/>
</dbReference>
<feature type="region of interest" description="Disordered" evidence="6">
    <location>
        <begin position="610"/>
        <end position="635"/>
    </location>
</feature>
<feature type="transmembrane region" description="Helical" evidence="7">
    <location>
        <begin position="164"/>
        <end position="186"/>
    </location>
</feature>
<feature type="region of interest" description="Disordered" evidence="6">
    <location>
        <begin position="652"/>
        <end position="691"/>
    </location>
</feature>
<feature type="transmembrane region" description="Helical" evidence="7">
    <location>
        <begin position="96"/>
        <end position="114"/>
    </location>
</feature>
<dbReference type="GeneID" id="25973973"/>
<protein>
    <submittedName>
        <fullName evidence="9">Major facilitator superfamily transporter aflatoxin efflux</fullName>
    </submittedName>
</protein>
<evidence type="ECO:0000313" key="10">
    <source>
        <dbReference type="Proteomes" id="UP000007796"/>
    </source>
</evidence>
<dbReference type="InParanoid" id="F0XFK7"/>
<keyword evidence="2" id="KW-0813">Transport</keyword>
<dbReference type="OrthoDB" id="10021397at2759"/>
<feature type="transmembrane region" description="Helical" evidence="7">
    <location>
        <begin position="58"/>
        <end position="84"/>
    </location>
</feature>
<dbReference type="Proteomes" id="UP000007796">
    <property type="component" value="Unassembled WGS sequence"/>
</dbReference>
<dbReference type="STRING" id="655863.F0XFK7"/>
<feature type="transmembrane region" description="Helical" evidence="7">
    <location>
        <begin position="508"/>
        <end position="526"/>
    </location>
</feature>
<dbReference type="RefSeq" id="XP_014173683.1">
    <property type="nucleotide sequence ID" value="XM_014318208.1"/>
</dbReference>
<dbReference type="EMBL" id="GL629765">
    <property type="protein sequence ID" value="EFX04201.1"/>
    <property type="molecule type" value="Genomic_DNA"/>
</dbReference>
<dbReference type="Pfam" id="PF07690">
    <property type="entry name" value="MFS_1"/>
    <property type="match status" value="1"/>
</dbReference>
<feature type="transmembrane region" description="Helical" evidence="7">
    <location>
        <begin position="239"/>
        <end position="258"/>
    </location>
</feature>
<feature type="transmembrane region" description="Helical" evidence="7">
    <location>
        <begin position="370"/>
        <end position="389"/>
    </location>
</feature>